<dbReference type="Proteomes" id="UP000018769">
    <property type="component" value="Chromosome I"/>
</dbReference>
<keyword evidence="1" id="KW-1133">Transmembrane helix</keyword>
<proteinExistence type="predicted"/>
<sequence length="326" mass="38206">MLLNKLFLNISLIASITFYGYIISMEQNKVGLNLDNIEFQRTFSPKILKELCAIYIAQQNIKVENIGADLTEYTQKIKAIESKTMPKRLQELFLSIVNKQPLEKILKALEMVAIADKYFNPEEAHLLKNNLANCDKIFFTVESVLCLIEKLSKNSYLKEFLKTETEILKKYHLEQMTINPNIRSIYSLVQLYVLESNIESAKELTALIDTVNCINFEEQILYLSLKISNLENALFNGQLSYKEISDFIKQNLNDNIAFLDFVCELILASKELSQNFTKHELESFLQNYKDYLKDNNDRFNFIEDYRSIFMFYLLNENYKQELVQLM</sequence>
<evidence type="ECO:0000313" key="3">
    <source>
        <dbReference type="Proteomes" id="UP000018769"/>
    </source>
</evidence>
<organism evidence="2 3">
    <name type="scientific">Candidatus Babela massiliensis</name>
    <dbReference type="NCBI Taxonomy" id="673862"/>
    <lineage>
        <taxon>Bacteria</taxon>
        <taxon>Candidatus Babelota</taxon>
        <taxon>Candidatus Babeliae</taxon>
        <taxon>Candidatus Babeliales</taxon>
        <taxon>Candidatus Babeliaceae</taxon>
        <taxon>Candidatus Babela</taxon>
    </lineage>
</organism>
<evidence type="ECO:0000313" key="2">
    <source>
        <dbReference type="EMBL" id="CDK30828.1"/>
    </source>
</evidence>
<protein>
    <submittedName>
        <fullName evidence="2">Uncharacterized protein</fullName>
    </submittedName>
</protein>
<dbReference type="KEGG" id="dpb:BABL1_gene_187"/>
<keyword evidence="1" id="KW-0472">Membrane</keyword>
<dbReference type="EMBL" id="HG793133">
    <property type="protein sequence ID" value="CDK30828.1"/>
    <property type="molecule type" value="Genomic_DNA"/>
</dbReference>
<dbReference type="HOGENOM" id="CLU_851751_0_0_7"/>
<name>V6DIR7_9BACT</name>
<dbReference type="AlphaFoldDB" id="V6DIR7"/>
<reference evidence="2 3" key="1">
    <citation type="journal article" date="2015" name="Biol. Direct">
        <title>Babela massiliensis, a representative of a widespread bacterial phylum with unusual adaptations to parasitism in amoebae.</title>
        <authorList>
            <person name="Pagnier I."/>
            <person name="Yutin N."/>
            <person name="Croce O."/>
            <person name="Makarova K.S."/>
            <person name="Wolf Y.I."/>
            <person name="Benamar S."/>
            <person name="Raoult D."/>
            <person name="Koonin E.V."/>
            <person name="La Scola B."/>
        </authorList>
    </citation>
    <scope>NUCLEOTIDE SEQUENCE [LARGE SCALE GENOMIC DNA]</scope>
    <source>
        <strain evidence="3">BABL1</strain>
    </source>
</reference>
<gene>
    <name evidence="2" type="ORF">BABL1_gene_187</name>
</gene>
<feature type="transmembrane region" description="Helical" evidence="1">
    <location>
        <begin position="6"/>
        <end position="24"/>
    </location>
</feature>
<accession>V6DIR7</accession>
<keyword evidence="3" id="KW-1185">Reference proteome</keyword>
<evidence type="ECO:0000256" key="1">
    <source>
        <dbReference type="SAM" id="Phobius"/>
    </source>
</evidence>
<keyword evidence="1" id="KW-0812">Transmembrane</keyword>